<reference evidence="6 7" key="1">
    <citation type="submission" date="2019-03" db="EMBL/GenBank/DDBJ databases">
        <title>Whole genome sequence of a novel Rubrobacter taiwanensis strain, isolated from Yellowstone National Park.</title>
        <authorList>
            <person name="Freed S."/>
            <person name="Ramaley R.F."/>
            <person name="Kyndt J.A."/>
        </authorList>
    </citation>
    <scope>NUCLEOTIDE SEQUENCE [LARGE SCALE GENOMIC DNA]</scope>
    <source>
        <strain evidence="6 7">Yellowstone</strain>
    </source>
</reference>
<dbReference type="Pfam" id="PF01915">
    <property type="entry name" value="Glyco_hydro_3_C"/>
    <property type="match status" value="1"/>
</dbReference>
<dbReference type="FunFam" id="2.60.40.10:FF:000495">
    <property type="entry name" value="Periplasmic beta-glucosidase"/>
    <property type="match status" value="1"/>
</dbReference>
<dbReference type="GO" id="GO:0008422">
    <property type="term" value="F:beta-glucosidase activity"/>
    <property type="evidence" value="ECO:0007669"/>
    <property type="project" value="UniProtKB-ARBA"/>
</dbReference>
<dbReference type="InterPro" id="IPR013783">
    <property type="entry name" value="Ig-like_fold"/>
</dbReference>
<comment type="function">
    <text evidence="3">Catalyzes the hydrolysis of a non-reducing terminal alpha-L-arabinopyranosidic linkage in ginsenoside Rb2 (alpha-L-arabinopyranosyl-(1-&gt;6)-alpha-D-glucopyranosyl) to release alpha-D-glucopyranosyl (Rd). It is not able to hydrolyze alpha-L-arabinofuranosyl-(1-&gt;6)-alpha-D-glucopyranosyl (Rc).</text>
</comment>
<dbReference type="Proteomes" id="UP000295244">
    <property type="component" value="Unassembled WGS sequence"/>
</dbReference>
<dbReference type="InterPro" id="IPR026891">
    <property type="entry name" value="Fn3-like"/>
</dbReference>
<dbReference type="EMBL" id="SKBU01000023">
    <property type="protein sequence ID" value="TCJ15601.1"/>
    <property type="molecule type" value="Genomic_DNA"/>
</dbReference>
<dbReference type="PANTHER" id="PTHR42715:SF3">
    <property type="entry name" value="BETA-GLUCOSIDASE B-RELATED"/>
    <property type="match status" value="1"/>
</dbReference>
<dbReference type="InterPro" id="IPR036881">
    <property type="entry name" value="Glyco_hydro_3_C_sf"/>
</dbReference>
<evidence type="ECO:0000313" key="6">
    <source>
        <dbReference type="EMBL" id="TCJ15601.1"/>
    </source>
</evidence>
<protein>
    <recommendedName>
        <fullName evidence="4">Exo-alpha-(1-&gt;6)-L-arabinopyranosidase</fullName>
    </recommendedName>
</protein>
<keyword evidence="2" id="KW-0378">Hydrolase</keyword>
<accession>A0A4R1BEP9</accession>
<sequence>MTAHNESNSAFGGLETPDTLTADEIEARARDLLARLSLDEKIWLMYGDTPFWSGLADMMDGGYNLRVWPAGAVPRLGIPGIRFADGPRGVVMPGATTFPVSMARGASWDVGLEERIGDAIGRELRALGGNLFGGVCINLLRHPAWGRAQETYGEDTHHLGSFGAALVRGVQRHVMACAKHYALNSMENARFTVDVTVDPRALHEVYLPHFKRAVDAGAASVMSAYNSVNGEWCGQNEALLTGILKEQWGFEGFVLTDFIFGMRDARKAALAGQDLEMPFQMLYHRDLRELVERGEVPVSRIDDAALRLLRQQVRFAQGRDPDDYTPDVVGCEEHRRLAREAAQKSIVLLKNEDGILPLAGVRRVAVIGELADTPNTGDRGSSDTRPGYVITPLQGLRAALGDGVAVEYYDGSDPAQAARLAQKADAAVCVVGYTFRDEGEYIPPDLMTRFAPNLPQPSPEEEPVARTLMQGGTPDEEEGSGFGAGGDRAALTLRPEDEALIQAVAAANPRTVVAVMGGSAIITEAWRERVAAILMLWYPGMEGGNAFADVLLGRVNPSGRLPCSFPRRAEDLPFFDKDATEITYDLWHGYRKLERDRTRPAFPFGFGLSYTSYAYSNLRLARDQLGPDDTLVAEVDITNTGSVEGEEVVQLYVAAHGSEVERAPKELKAFARVALAPGERSPVRLEVPVADLAYYDAERREFVVEPIDYEVVVGRHALDENALRARFRVR</sequence>
<dbReference type="PANTHER" id="PTHR42715">
    <property type="entry name" value="BETA-GLUCOSIDASE"/>
    <property type="match status" value="1"/>
</dbReference>
<dbReference type="SUPFAM" id="SSF52279">
    <property type="entry name" value="Beta-D-glucan exohydrolase, C-terminal domain"/>
    <property type="match status" value="1"/>
</dbReference>
<dbReference type="InterPro" id="IPR036962">
    <property type="entry name" value="Glyco_hydro_3_N_sf"/>
</dbReference>
<dbReference type="OrthoDB" id="9803863at2"/>
<comment type="caution">
    <text evidence="6">The sequence shown here is derived from an EMBL/GenBank/DDBJ whole genome shotgun (WGS) entry which is preliminary data.</text>
</comment>
<name>A0A4R1BEP9_9ACTN</name>
<evidence type="ECO:0000256" key="2">
    <source>
        <dbReference type="ARBA" id="ARBA00022801"/>
    </source>
</evidence>
<dbReference type="AlphaFoldDB" id="A0A4R1BEP9"/>
<evidence type="ECO:0000259" key="5">
    <source>
        <dbReference type="SMART" id="SM01217"/>
    </source>
</evidence>
<dbReference type="InterPro" id="IPR001764">
    <property type="entry name" value="Glyco_hydro_3_N"/>
</dbReference>
<evidence type="ECO:0000313" key="7">
    <source>
        <dbReference type="Proteomes" id="UP000295244"/>
    </source>
</evidence>
<organism evidence="6 7">
    <name type="scientific">Rubrobacter taiwanensis</name>
    <dbReference type="NCBI Taxonomy" id="185139"/>
    <lineage>
        <taxon>Bacteria</taxon>
        <taxon>Bacillati</taxon>
        <taxon>Actinomycetota</taxon>
        <taxon>Rubrobacteria</taxon>
        <taxon>Rubrobacterales</taxon>
        <taxon>Rubrobacteraceae</taxon>
        <taxon>Rubrobacter</taxon>
    </lineage>
</organism>
<dbReference type="PRINTS" id="PR00133">
    <property type="entry name" value="GLHYDRLASE3"/>
</dbReference>
<evidence type="ECO:0000256" key="1">
    <source>
        <dbReference type="ARBA" id="ARBA00005336"/>
    </source>
</evidence>
<dbReference type="Pfam" id="PF00933">
    <property type="entry name" value="Glyco_hydro_3"/>
    <property type="match status" value="1"/>
</dbReference>
<dbReference type="RefSeq" id="WP_132692361.1">
    <property type="nucleotide sequence ID" value="NZ_SKBU01000023.1"/>
</dbReference>
<dbReference type="Gene3D" id="2.60.40.10">
    <property type="entry name" value="Immunoglobulins"/>
    <property type="match status" value="1"/>
</dbReference>
<gene>
    <name evidence="6" type="ORF">E0L93_12310</name>
</gene>
<evidence type="ECO:0000256" key="3">
    <source>
        <dbReference type="ARBA" id="ARBA00058905"/>
    </source>
</evidence>
<dbReference type="InterPro" id="IPR002772">
    <property type="entry name" value="Glyco_hydro_3_C"/>
</dbReference>
<evidence type="ECO:0000256" key="4">
    <source>
        <dbReference type="ARBA" id="ARBA00074219"/>
    </source>
</evidence>
<proteinExistence type="inferred from homology"/>
<dbReference type="InterPro" id="IPR017853">
    <property type="entry name" value="GH"/>
</dbReference>
<keyword evidence="7" id="KW-1185">Reference proteome</keyword>
<dbReference type="Gene3D" id="3.20.20.300">
    <property type="entry name" value="Glycoside hydrolase, family 3, N-terminal domain"/>
    <property type="match status" value="1"/>
</dbReference>
<dbReference type="SMART" id="SM01217">
    <property type="entry name" value="Fn3_like"/>
    <property type="match status" value="1"/>
</dbReference>
<dbReference type="SUPFAM" id="SSF51445">
    <property type="entry name" value="(Trans)glycosidases"/>
    <property type="match status" value="1"/>
</dbReference>
<dbReference type="InterPro" id="IPR050288">
    <property type="entry name" value="Cellulose_deg_GH3"/>
</dbReference>
<comment type="similarity">
    <text evidence="1">Belongs to the glycosyl hydrolase 3 family.</text>
</comment>
<feature type="domain" description="Fibronectin type III-like" evidence="5">
    <location>
        <begin position="647"/>
        <end position="717"/>
    </location>
</feature>
<dbReference type="GO" id="GO:0009251">
    <property type="term" value="P:glucan catabolic process"/>
    <property type="evidence" value="ECO:0007669"/>
    <property type="project" value="TreeGrafter"/>
</dbReference>
<dbReference type="Gene3D" id="3.40.50.1700">
    <property type="entry name" value="Glycoside hydrolase family 3 C-terminal domain"/>
    <property type="match status" value="1"/>
</dbReference>
<dbReference type="Pfam" id="PF14310">
    <property type="entry name" value="Fn3-like"/>
    <property type="match status" value="1"/>
</dbReference>